<dbReference type="Pfam" id="PF13499">
    <property type="entry name" value="EF-hand_7"/>
    <property type="match status" value="2"/>
</dbReference>
<keyword evidence="2" id="KW-0106">Calcium</keyword>
<protein>
    <submittedName>
        <fullName evidence="4">Calmodulin</fullName>
    </submittedName>
</protein>
<evidence type="ECO:0000256" key="2">
    <source>
        <dbReference type="ARBA" id="ARBA00022837"/>
    </source>
</evidence>
<evidence type="ECO:0000259" key="3">
    <source>
        <dbReference type="PROSITE" id="PS50222"/>
    </source>
</evidence>
<dbReference type="EMBL" id="HBUF01318886">
    <property type="protein sequence ID" value="CAG6694569.1"/>
    <property type="molecule type" value="Transcribed_RNA"/>
</dbReference>
<proteinExistence type="predicted"/>
<dbReference type="PROSITE" id="PS50222">
    <property type="entry name" value="EF_HAND_2"/>
    <property type="match status" value="2"/>
</dbReference>
<dbReference type="InterPro" id="IPR002048">
    <property type="entry name" value="EF_hand_dom"/>
</dbReference>
<dbReference type="PANTHER" id="PTHR23048:SF0">
    <property type="entry name" value="CALMODULIN LIKE 3"/>
    <property type="match status" value="1"/>
</dbReference>
<dbReference type="PROSITE" id="PS00018">
    <property type="entry name" value="EF_HAND_1"/>
    <property type="match status" value="1"/>
</dbReference>
<keyword evidence="1" id="KW-0677">Repeat</keyword>
<sequence length="146" mass="16669">MDSNESRVRQTEAFSLFDKSGSGKISSKDVASVMRTLGRNPTEREIQGLLSKIDPNNEGSVDLETFLKHLADHLPFEEPTEELLEAFQVFDKKNLGYISIHEMRHILTNYGEKLSEPEIDEFLAVADEMKTGYVKYVEFVKVMTLH</sequence>
<dbReference type="InterPro" id="IPR018247">
    <property type="entry name" value="EF_Hand_1_Ca_BS"/>
</dbReference>
<dbReference type="Gene3D" id="1.10.238.10">
    <property type="entry name" value="EF-hand"/>
    <property type="match status" value="1"/>
</dbReference>
<evidence type="ECO:0000256" key="1">
    <source>
        <dbReference type="ARBA" id="ARBA00022737"/>
    </source>
</evidence>
<dbReference type="InterPro" id="IPR011992">
    <property type="entry name" value="EF-hand-dom_pair"/>
</dbReference>
<feature type="domain" description="EF-hand" evidence="3">
    <location>
        <begin position="78"/>
        <end position="113"/>
    </location>
</feature>
<name>A0A8D8TV76_9HEMI</name>
<dbReference type="SMART" id="SM00054">
    <property type="entry name" value="EFh"/>
    <property type="match status" value="4"/>
</dbReference>
<dbReference type="AlphaFoldDB" id="A0A8D8TV76"/>
<organism evidence="4">
    <name type="scientific">Cacopsylla melanoneura</name>
    <dbReference type="NCBI Taxonomy" id="428564"/>
    <lineage>
        <taxon>Eukaryota</taxon>
        <taxon>Metazoa</taxon>
        <taxon>Ecdysozoa</taxon>
        <taxon>Arthropoda</taxon>
        <taxon>Hexapoda</taxon>
        <taxon>Insecta</taxon>
        <taxon>Pterygota</taxon>
        <taxon>Neoptera</taxon>
        <taxon>Paraneoptera</taxon>
        <taxon>Hemiptera</taxon>
        <taxon>Sternorrhyncha</taxon>
        <taxon>Psylloidea</taxon>
        <taxon>Psyllidae</taxon>
        <taxon>Psyllinae</taxon>
        <taxon>Cacopsylla</taxon>
    </lineage>
</organism>
<dbReference type="FunFam" id="1.10.238.10:FF:000001">
    <property type="entry name" value="Calmodulin 1"/>
    <property type="match status" value="1"/>
</dbReference>
<dbReference type="GO" id="GO:0005509">
    <property type="term" value="F:calcium ion binding"/>
    <property type="evidence" value="ECO:0007669"/>
    <property type="project" value="InterPro"/>
</dbReference>
<dbReference type="EMBL" id="HBUF01128827">
    <property type="protein sequence ID" value="CAG6643751.1"/>
    <property type="molecule type" value="Transcribed_RNA"/>
</dbReference>
<dbReference type="CDD" id="cd00051">
    <property type="entry name" value="EFh"/>
    <property type="match status" value="2"/>
</dbReference>
<dbReference type="EMBL" id="HBUF01128828">
    <property type="protein sequence ID" value="CAG6643752.1"/>
    <property type="molecule type" value="Transcribed_RNA"/>
</dbReference>
<dbReference type="SUPFAM" id="SSF47473">
    <property type="entry name" value="EF-hand"/>
    <property type="match status" value="1"/>
</dbReference>
<feature type="domain" description="EF-hand" evidence="3">
    <location>
        <begin position="5"/>
        <end position="40"/>
    </location>
</feature>
<dbReference type="PANTHER" id="PTHR23048">
    <property type="entry name" value="MYOSIN LIGHT CHAIN 1, 3"/>
    <property type="match status" value="1"/>
</dbReference>
<accession>A0A8D8TV76</accession>
<reference evidence="4" key="1">
    <citation type="submission" date="2021-05" db="EMBL/GenBank/DDBJ databases">
        <authorList>
            <person name="Alioto T."/>
            <person name="Alioto T."/>
            <person name="Gomez Garrido J."/>
        </authorList>
    </citation>
    <scope>NUCLEOTIDE SEQUENCE</scope>
</reference>
<dbReference type="InterPro" id="IPR050230">
    <property type="entry name" value="CALM/Myosin/TropC-like"/>
</dbReference>
<dbReference type="GO" id="GO:0016460">
    <property type="term" value="C:myosin II complex"/>
    <property type="evidence" value="ECO:0007669"/>
    <property type="project" value="TreeGrafter"/>
</dbReference>
<evidence type="ECO:0000313" key="4">
    <source>
        <dbReference type="EMBL" id="CAG6694569.1"/>
    </source>
</evidence>